<dbReference type="Proteomes" id="UP001297272">
    <property type="component" value="Unassembled WGS sequence"/>
</dbReference>
<dbReference type="InterPro" id="IPR045121">
    <property type="entry name" value="CoAse"/>
</dbReference>
<evidence type="ECO:0000313" key="8">
    <source>
        <dbReference type="EMBL" id="MBS9721082.1"/>
    </source>
</evidence>
<dbReference type="InterPro" id="IPR015797">
    <property type="entry name" value="NUDIX_hydrolase-like_dom_sf"/>
</dbReference>
<evidence type="ECO:0000256" key="2">
    <source>
        <dbReference type="ARBA" id="ARBA00001946"/>
    </source>
</evidence>
<evidence type="ECO:0000259" key="7">
    <source>
        <dbReference type="PROSITE" id="PS51462"/>
    </source>
</evidence>
<evidence type="ECO:0000256" key="4">
    <source>
        <dbReference type="ARBA" id="ARBA00022801"/>
    </source>
</evidence>
<reference evidence="8 9" key="1">
    <citation type="submission" date="2021-03" db="EMBL/GenBank/DDBJ databases">
        <title>Tianweitania aestuarii sp. nov., isolated from a tidal flat.</title>
        <authorList>
            <person name="Park S."/>
            <person name="Yoon J.-H."/>
        </authorList>
    </citation>
    <scope>NUCLEOTIDE SEQUENCE [LARGE SCALE GENOMIC DNA]</scope>
    <source>
        <strain evidence="8 9">BSSL-BM11</strain>
    </source>
</reference>
<keyword evidence="9" id="KW-1185">Reference proteome</keyword>
<dbReference type="InterPro" id="IPR000086">
    <property type="entry name" value="NUDIX_hydrolase_dom"/>
</dbReference>
<dbReference type="PANTHER" id="PTHR12992:SF11">
    <property type="entry name" value="MITOCHONDRIAL COENZYME A DIPHOSPHATASE NUDT8"/>
    <property type="match status" value="1"/>
</dbReference>
<keyword evidence="4" id="KW-0378">Hydrolase</keyword>
<comment type="cofactor">
    <cofactor evidence="1">
        <name>Mn(2+)</name>
        <dbReference type="ChEBI" id="CHEBI:29035"/>
    </cofactor>
</comment>
<gene>
    <name evidence="8" type="ORF">JYU29_10330</name>
</gene>
<keyword evidence="5" id="KW-0460">Magnesium</keyword>
<feature type="domain" description="Nudix hydrolase" evidence="7">
    <location>
        <begin position="49"/>
        <end position="180"/>
    </location>
</feature>
<dbReference type="PANTHER" id="PTHR12992">
    <property type="entry name" value="NUDIX HYDROLASE"/>
    <property type="match status" value="1"/>
</dbReference>
<evidence type="ECO:0000256" key="1">
    <source>
        <dbReference type="ARBA" id="ARBA00001936"/>
    </source>
</evidence>
<keyword evidence="3" id="KW-0479">Metal-binding</keyword>
<dbReference type="Pfam" id="PF00293">
    <property type="entry name" value="NUDIX"/>
    <property type="match status" value="1"/>
</dbReference>
<accession>A0ABS5RXP4</accession>
<dbReference type="NCBIfam" id="NF007980">
    <property type="entry name" value="PRK10707.1"/>
    <property type="match status" value="1"/>
</dbReference>
<sequence length="211" mass="23909">MSVVDAPVVFSAQDFRRRAFIEREPPEDDFYGDHQLNPDFRSLIVKPELRAAAVMIAAVDYPDGASLILTKRTERLRNHAGQIAFPGGRIDPEDASPEDAALRETEEEIGLDRRRIEVLGRLPDYSTGSGFRIAPVLGIIKPGFQLVLNPDEVDAAFEVPLAFLMDPANHARGSRIWQERERFFYEMPFGDRYIWGVTAGVIRTLYERLYA</sequence>
<name>A0ABS5RXP4_9HYPH</name>
<dbReference type="RefSeq" id="WP_213984714.1">
    <property type="nucleotide sequence ID" value="NZ_JAFMNX010000002.1"/>
</dbReference>
<dbReference type="EMBL" id="JAFMNX010000002">
    <property type="protein sequence ID" value="MBS9721082.1"/>
    <property type="molecule type" value="Genomic_DNA"/>
</dbReference>
<keyword evidence="6" id="KW-0464">Manganese</keyword>
<comment type="cofactor">
    <cofactor evidence="2">
        <name>Mg(2+)</name>
        <dbReference type="ChEBI" id="CHEBI:18420"/>
    </cofactor>
</comment>
<dbReference type="PROSITE" id="PS51462">
    <property type="entry name" value="NUDIX"/>
    <property type="match status" value="1"/>
</dbReference>
<evidence type="ECO:0000256" key="3">
    <source>
        <dbReference type="ARBA" id="ARBA00022723"/>
    </source>
</evidence>
<dbReference type="CDD" id="cd03426">
    <property type="entry name" value="NUDIX_CoAse_Nudt7"/>
    <property type="match status" value="1"/>
</dbReference>
<dbReference type="Gene3D" id="3.90.79.10">
    <property type="entry name" value="Nucleoside Triphosphate Pyrophosphohydrolase"/>
    <property type="match status" value="1"/>
</dbReference>
<comment type="caution">
    <text evidence="8">The sequence shown here is derived from an EMBL/GenBank/DDBJ whole genome shotgun (WGS) entry which is preliminary data.</text>
</comment>
<evidence type="ECO:0000256" key="5">
    <source>
        <dbReference type="ARBA" id="ARBA00022842"/>
    </source>
</evidence>
<evidence type="ECO:0000256" key="6">
    <source>
        <dbReference type="ARBA" id="ARBA00023211"/>
    </source>
</evidence>
<organism evidence="8 9">
    <name type="scientific">Tianweitania aestuarii</name>
    <dbReference type="NCBI Taxonomy" id="2814886"/>
    <lineage>
        <taxon>Bacteria</taxon>
        <taxon>Pseudomonadati</taxon>
        <taxon>Pseudomonadota</taxon>
        <taxon>Alphaproteobacteria</taxon>
        <taxon>Hyphomicrobiales</taxon>
        <taxon>Phyllobacteriaceae</taxon>
        <taxon>Tianweitania</taxon>
    </lineage>
</organism>
<proteinExistence type="predicted"/>
<protein>
    <submittedName>
        <fullName evidence="8">CoA pyrophosphatase</fullName>
    </submittedName>
</protein>
<dbReference type="SUPFAM" id="SSF55811">
    <property type="entry name" value="Nudix"/>
    <property type="match status" value="1"/>
</dbReference>
<evidence type="ECO:0000313" key="9">
    <source>
        <dbReference type="Proteomes" id="UP001297272"/>
    </source>
</evidence>